<evidence type="ECO:0000256" key="1">
    <source>
        <dbReference type="SAM" id="MobiDB-lite"/>
    </source>
</evidence>
<proteinExistence type="predicted"/>
<accession>A0A1I7TK73</accession>
<feature type="compositionally biased region" description="Low complexity" evidence="1">
    <location>
        <begin position="28"/>
        <end position="37"/>
    </location>
</feature>
<sequence length="136" mass="15420">MDKTRATKKSAPSLRAKKNQQRSSSRPSTNSKNTNSQKQKKEANQNSRRGTVNLRSVMVMDREPMTDVDKPKKKEEKKKEVKKPVEVEKKVEKVPEEPPKEEPKKATVESMNIEVIPDKNPPKMDDGYEDFGPGAA</sequence>
<organism evidence="2 3">
    <name type="scientific">Caenorhabditis tropicalis</name>
    <dbReference type="NCBI Taxonomy" id="1561998"/>
    <lineage>
        <taxon>Eukaryota</taxon>
        <taxon>Metazoa</taxon>
        <taxon>Ecdysozoa</taxon>
        <taxon>Nematoda</taxon>
        <taxon>Chromadorea</taxon>
        <taxon>Rhabditida</taxon>
        <taxon>Rhabditina</taxon>
        <taxon>Rhabditomorpha</taxon>
        <taxon>Rhabditoidea</taxon>
        <taxon>Rhabditidae</taxon>
        <taxon>Peloderinae</taxon>
        <taxon>Caenorhabditis</taxon>
    </lineage>
</organism>
<evidence type="ECO:0000313" key="2">
    <source>
        <dbReference type="Proteomes" id="UP000095282"/>
    </source>
</evidence>
<dbReference type="eggNOG" id="ENOG502TJ82">
    <property type="taxonomic scope" value="Eukaryota"/>
</dbReference>
<feature type="compositionally biased region" description="Polar residues" evidence="1">
    <location>
        <begin position="44"/>
        <end position="54"/>
    </location>
</feature>
<dbReference type="STRING" id="1561998.A0A1I7TK73"/>
<feature type="compositionally biased region" description="Basic and acidic residues" evidence="1">
    <location>
        <begin position="116"/>
        <end position="126"/>
    </location>
</feature>
<name>A0A1I7TK73_9PELO</name>
<dbReference type="Proteomes" id="UP000095282">
    <property type="component" value="Unplaced"/>
</dbReference>
<feature type="region of interest" description="Disordered" evidence="1">
    <location>
        <begin position="1"/>
        <end position="136"/>
    </location>
</feature>
<reference evidence="3" key="1">
    <citation type="submission" date="2016-11" db="UniProtKB">
        <authorList>
            <consortium name="WormBaseParasite"/>
        </authorList>
    </citation>
    <scope>IDENTIFICATION</scope>
</reference>
<dbReference type="AlphaFoldDB" id="A0A1I7TK73"/>
<protein>
    <submittedName>
        <fullName evidence="3">Uncharacterized protein</fullName>
    </submittedName>
</protein>
<evidence type="ECO:0000313" key="3">
    <source>
        <dbReference type="WBParaSite" id="Csp11.Scaffold627.g6718.t1"/>
    </source>
</evidence>
<dbReference type="WBParaSite" id="Csp11.Scaffold627.g6718.t1">
    <property type="protein sequence ID" value="Csp11.Scaffold627.g6718.t1"/>
    <property type="gene ID" value="Csp11.Scaffold627.g6718"/>
</dbReference>
<keyword evidence="2" id="KW-1185">Reference proteome</keyword>
<feature type="compositionally biased region" description="Basic and acidic residues" evidence="1">
    <location>
        <begin position="60"/>
        <end position="107"/>
    </location>
</feature>